<organism evidence="2">
    <name type="scientific">Gymnodinialimonas phycosphaerae</name>
    <dbReference type="NCBI Taxonomy" id="2841589"/>
    <lineage>
        <taxon>Bacteria</taxon>
        <taxon>Pseudomonadati</taxon>
        <taxon>Pseudomonadota</taxon>
        <taxon>Alphaproteobacteria</taxon>
        <taxon>Rhodobacterales</taxon>
        <taxon>Paracoccaceae</taxon>
        <taxon>Gymnodinialimonas</taxon>
    </lineage>
</organism>
<sequence>MSANCLSLHRVAYDTAAAAFRAEAQYVNAAGIQRRPVEWHGPFTAEFARIAGGLRDAALSGATPG</sequence>
<evidence type="ECO:0000313" key="2">
    <source>
        <dbReference type="EMBL" id="QXL86593.1"/>
    </source>
</evidence>
<dbReference type="AlphaFoldDB" id="A0A975TSP3"/>
<evidence type="ECO:0000313" key="3">
    <source>
        <dbReference type="Proteomes" id="UP000693972"/>
    </source>
</evidence>
<accession>A0A975TSP3</accession>
<gene>
    <name evidence="1" type="ORF">KUL25_14165</name>
    <name evidence="2" type="ORF">KUL25_14170</name>
</gene>
<keyword evidence="3" id="KW-1185">Reference proteome</keyword>
<proteinExistence type="predicted"/>
<dbReference type="EMBL" id="JAIMBW010000001">
    <property type="protein sequence ID" value="MBY4893900.1"/>
    <property type="molecule type" value="Genomic_DNA"/>
</dbReference>
<dbReference type="EMBL" id="CP078073">
    <property type="protein sequence ID" value="QXL86593.1"/>
    <property type="molecule type" value="Genomic_DNA"/>
</dbReference>
<reference evidence="2 3" key="1">
    <citation type="submission" date="2021-07" db="EMBL/GenBank/DDBJ databases">
        <title>Karlodiniumbacter phycospheric gen. nov., sp. nov., a phycosphere bacterium isolated from karlodinium veneficum.</title>
        <authorList>
            <person name="Peng Y."/>
            <person name="Jiang L."/>
            <person name="Lee J."/>
        </authorList>
    </citation>
    <scope>NUCLEOTIDE SEQUENCE</scope>
    <source>
        <strain evidence="2 3">N5</strain>
    </source>
</reference>
<evidence type="ECO:0000313" key="1">
    <source>
        <dbReference type="EMBL" id="MBY4893900.1"/>
    </source>
</evidence>
<dbReference type="RefSeq" id="WP_257893537.1">
    <property type="nucleotide sequence ID" value="NZ_JAIMBW010000001.1"/>
</dbReference>
<protein>
    <submittedName>
        <fullName evidence="2">Uncharacterized protein</fullName>
    </submittedName>
</protein>
<dbReference type="Proteomes" id="UP000693972">
    <property type="component" value="Unassembled WGS sequence"/>
</dbReference>
<name>A0A975TSP3_9RHOB</name>